<dbReference type="Proteomes" id="UP001203687">
    <property type="component" value="Unassembled WGS sequence"/>
</dbReference>
<dbReference type="EMBL" id="JALPQF010000002">
    <property type="protein sequence ID" value="MCK8479454.1"/>
    <property type="molecule type" value="Genomic_DNA"/>
</dbReference>
<evidence type="ECO:0000313" key="3">
    <source>
        <dbReference type="Proteomes" id="UP001203687"/>
    </source>
</evidence>
<accession>A0ABT0H605</accession>
<gene>
    <name evidence="2" type="ORF">MUY34_02415</name>
</gene>
<feature type="transmembrane region" description="Helical" evidence="1">
    <location>
        <begin position="561"/>
        <end position="580"/>
    </location>
</feature>
<evidence type="ECO:0000256" key="1">
    <source>
        <dbReference type="SAM" id="Phobius"/>
    </source>
</evidence>
<reference evidence="2" key="1">
    <citation type="submission" date="2022-04" db="EMBL/GenBank/DDBJ databases">
        <authorList>
            <person name="Ren T."/>
        </authorList>
    </citation>
    <scope>NUCLEOTIDE SEQUENCE</scope>
    <source>
        <strain evidence="2">F63249</strain>
    </source>
</reference>
<feature type="transmembrane region" description="Helical" evidence="1">
    <location>
        <begin position="24"/>
        <end position="47"/>
    </location>
</feature>
<feature type="transmembrane region" description="Helical" evidence="1">
    <location>
        <begin position="446"/>
        <end position="473"/>
    </location>
</feature>
<protein>
    <submittedName>
        <fullName evidence="2">Uncharacterized protein</fullName>
    </submittedName>
</protein>
<keyword evidence="3" id="KW-1185">Reference proteome</keyword>
<evidence type="ECO:0000313" key="2">
    <source>
        <dbReference type="EMBL" id="MCK8479454.1"/>
    </source>
</evidence>
<keyword evidence="1" id="KW-0812">Transmembrane</keyword>
<organism evidence="2 3">
    <name type="scientific">Psychroserpens algicola</name>
    <dbReference type="NCBI Taxonomy" id="1719034"/>
    <lineage>
        <taxon>Bacteria</taxon>
        <taxon>Pseudomonadati</taxon>
        <taxon>Bacteroidota</taxon>
        <taxon>Flavobacteriia</taxon>
        <taxon>Flavobacteriales</taxon>
        <taxon>Flavobacteriaceae</taxon>
        <taxon>Psychroserpens</taxon>
    </lineage>
</organism>
<comment type="caution">
    <text evidence="2">The sequence shown here is derived from an EMBL/GenBank/DDBJ whole genome shotgun (WGS) entry which is preliminary data.</text>
</comment>
<feature type="transmembrane region" description="Helical" evidence="1">
    <location>
        <begin position="509"/>
        <end position="533"/>
    </location>
</feature>
<keyword evidence="1" id="KW-1133">Transmembrane helix</keyword>
<feature type="transmembrane region" description="Helical" evidence="1">
    <location>
        <begin position="67"/>
        <end position="86"/>
    </location>
</feature>
<feature type="transmembrane region" description="Helical" evidence="1">
    <location>
        <begin position="479"/>
        <end position="502"/>
    </location>
</feature>
<keyword evidence="1" id="KW-0472">Membrane</keyword>
<feature type="transmembrane region" description="Helical" evidence="1">
    <location>
        <begin position="106"/>
        <end position="126"/>
    </location>
</feature>
<dbReference type="RefSeq" id="WP_248411776.1">
    <property type="nucleotide sequence ID" value="NZ_JALPQF010000002.1"/>
</dbReference>
<name>A0ABT0H605_9FLAO</name>
<proteinExistence type="predicted"/>
<sequence length="593" mass="70771">MKAFIYKTNQYLLERFPTLWNTRLVWMLLIAFVLHLIFFVFGFFTLTNPELLHEYSVKDIYFQNGTVFLNSIISILLLVLWLIYMFKNNAFKNYYPTTTSKLFGQFLCYLIIIFSCSAFFLSYNYGLKLYIATEYPDAQTNKNIEVTNDVAMFLTHDISDYTIDKRRYPKPFYTLYCEQYRTWKEDSLPKLEFLDQRYKFYTLKTKTLPKSERHREQDSSYLGFVFIKVTDSLRIYYYKDTIVDPSPFAKSAVPSLYNASFTFFKSRHDKLDDDRGNYEYNQYSYLNVDYSYNSYRPDFTLRHQLRSERNNALLDRNDTSEIKGLLENFITLSNRYKIEHNLTSEQWFNLIYQPDDFKVKHFIRPEPKDDYDYFDIENSELTAIEKFQYERLTDFYFNKDELQNVFYNIEDIKASSPLFDSIHFFMWFSFVISCIIFMFRVTGLKALLFSIITVGILTLFISLLTALIFYLIQGRNDEIGIYLILYFTLILGTIILAIPTLLIKKIKKLVVAICVNISIIGFPLYLFLIIGIITMHQNDICHADPNFYSRNYECHTLMDLFGVYWSYILFIIGILFLFFYSKVIKNWKSLPEG</sequence>
<feature type="transmembrane region" description="Helical" evidence="1">
    <location>
        <begin position="422"/>
        <end position="439"/>
    </location>
</feature>